<feature type="region of interest" description="Disordered" evidence="1">
    <location>
        <begin position="76"/>
        <end position="108"/>
    </location>
</feature>
<organism evidence="2 3">
    <name type="scientific">Verticillium longisporum</name>
    <name type="common">Verticillium dahliae var. longisporum</name>
    <dbReference type="NCBI Taxonomy" id="100787"/>
    <lineage>
        <taxon>Eukaryota</taxon>
        <taxon>Fungi</taxon>
        <taxon>Dikarya</taxon>
        <taxon>Ascomycota</taxon>
        <taxon>Pezizomycotina</taxon>
        <taxon>Sordariomycetes</taxon>
        <taxon>Hypocreomycetidae</taxon>
        <taxon>Glomerellales</taxon>
        <taxon>Plectosphaerellaceae</taxon>
        <taxon>Verticillium</taxon>
    </lineage>
</organism>
<dbReference type="EMBL" id="CVQH01010890">
    <property type="protein sequence ID" value="CRK19567.1"/>
    <property type="molecule type" value="Genomic_DNA"/>
</dbReference>
<evidence type="ECO:0000313" key="3">
    <source>
        <dbReference type="Proteomes" id="UP000044602"/>
    </source>
</evidence>
<protein>
    <submittedName>
        <fullName evidence="2">Uncharacterized protein</fullName>
    </submittedName>
</protein>
<reference evidence="2 3" key="1">
    <citation type="submission" date="2015-05" db="EMBL/GenBank/DDBJ databases">
        <authorList>
            <person name="Wang D.B."/>
            <person name="Wang M."/>
        </authorList>
    </citation>
    <scope>NUCLEOTIDE SEQUENCE [LARGE SCALE GENOMIC DNA]</scope>
    <source>
        <strain evidence="2">VL1</strain>
    </source>
</reference>
<name>A0A0G4LC08_VERLO</name>
<gene>
    <name evidence="2" type="ORF">BN1708_012674</name>
</gene>
<proteinExistence type="predicted"/>
<evidence type="ECO:0000313" key="2">
    <source>
        <dbReference type="EMBL" id="CRK19567.1"/>
    </source>
</evidence>
<dbReference type="Proteomes" id="UP000044602">
    <property type="component" value="Unassembled WGS sequence"/>
</dbReference>
<keyword evidence="3" id="KW-1185">Reference proteome</keyword>
<accession>A0A0G4LC08</accession>
<feature type="region of interest" description="Disordered" evidence="1">
    <location>
        <begin position="1"/>
        <end position="34"/>
    </location>
</feature>
<evidence type="ECO:0000256" key="1">
    <source>
        <dbReference type="SAM" id="MobiDB-lite"/>
    </source>
</evidence>
<sequence>MDTPDRHSSKSTVAAKAKSDDKSSQENQSQALASVSCEDTREFCAFQRTLTDAEMAPRIAGAIEIATRRLTMRSKPADRDPLVTQVPAVRTYRSASDPEKSKAGTKPETCEENWEFIKHFVDHR</sequence>
<dbReference type="AlphaFoldDB" id="A0A0G4LC08"/>